<sequence length="640" mass="71549">MRSAFLYLIQLAAALPLPQRSMPTISRTTKDVEIIDVNLDNAWTKFAVSPGYKDPHTELTTSPLIFELEVHQASDLISTNITLNEQQLDVKWDTTVADGTFFATFSSPSTQVLTISDDQGTPHFVDISLSGYIPVDWTLQPLREPADTQHLSLRVLSVDEFSVKHFELDIVSHATSPDKRLRKLYRVSDMHPTGSDARKAQLLSADTVIDTNPFADQHHSDDRGDELDIEAEIESLLQLEAQAGDLSAQIVAKKQGISKCLKDHRENVSLGHLLRQCDGVVCAAKVIAQRICDKMGVETMPNFNYVQMQDPNTQQLIQLHDTEQDTPTPRIVPSARVKNGTLAGDGSFNLHSSGAAVRQSMEIIYPQSMLYRVLGIIACACGLTALFSFIRRKCMSARRMVDELAEREERRNARAYRRAARRADMRKRWENFLRSVNCFSMRGEEPRIENYEEKRALILQDAFLEQDIDIAEKGEVMEAEIRELRHAHEIVSSLIRVDEHRYDLAPRPDPPPPLVPLPSGRSRASTATLPSYTSELLPDYRSRISAMSTTIASSSSSVNGSTEYSPSSSTGDGEDVFTAADTGSTPRSFSPDGSTGTRRSRMTEISSIIEISPRASEETLRTFQRSSMAWSRRSRDTNDL</sequence>
<dbReference type="AlphaFoldDB" id="A0A9Q9AWD7"/>
<organism evidence="3 4">
    <name type="scientific">Septoria linicola</name>
    <dbReference type="NCBI Taxonomy" id="215465"/>
    <lineage>
        <taxon>Eukaryota</taxon>
        <taxon>Fungi</taxon>
        <taxon>Dikarya</taxon>
        <taxon>Ascomycota</taxon>
        <taxon>Pezizomycotina</taxon>
        <taxon>Dothideomycetes</taxon>
        <taxon>Dothideomycetidae</taxon>
        <taxon>Mycosphaerellales</taxon>
        <taxon>Mycosphaerellaceae</taxon>
        <taxon>Septoria</taxon>
    </lineage>
</organism>
<keyword evidence="2" id="KW-0812">Transmembrane</keyword>
<evidence type="ECO:0000256" key="1">
    <source>
        <dbReference type="SAM" id="MobiDB-lite"/>
    </source>
</evidence>
<keyword evidence="2" id="KW-0472">Membrane</keyword>
<feature type="compositionally biased region" description="Polar residues" evidence="1">
    <location>
        <begin position="558"/>
        <end position="571"/>
    </location>
</feature>
<dbReference type="EMBL" id="CP099422">
    <property type="protein sequence ID" value="USW53046.1"/>
    <property type="molecule type" value="Genomic_DNA"/>
</dbReference>
<evidence type="ECO:0008006" key="5">
    <source>
        <dbReference type="Google" id="ProtNLM"/>
    </source>
</evidence>
<evidence type="ECO:0000313" key="3">
    <source>
        <dbReference type="EMBL" id="USW53046.1"/>
    </source>
</evidence>
<feature type="region of interest" description="Disordered" evidence="1">
    <location>
        <begin position="502"/>
        <end position="530"/>
    </location>
</feature>
<keyword evidence="2" id="KW-1133">Transmembrane helix</keyword>
<feature type="compositionally biased region" description="Pro residues" evidence="1">
    <location>
        <begin position="507"/>
        <end position="516"/>
    </location>
</feature>
<dbReference type="Proteomes" id="UP001056384">
    <property type="component" value="Chromosome 5"/>
</dbReference>
<reference evidence="3" key="1">
    <citation type="submission" date="2022-06" db="EMBL/GenBank/DDBJ databases">
        <title>Complete genome sequences of two strains of the flax pathogen Septoria linicola.</title>
        <authorList>
            <person name="Lapalu N."/>
            <person name="Simon A."/>
            <person name="Demenou B."/>
            <person name="Paumier D."/>
            <person name="Guillot M.-P."/>
            <person name="Gout L."/>
            <person name="Valade R."/>
        </authorList>
    </citation>
    <scope>NUCLEOTIDE SEQUENCE</scope>
    <source>
        <strain evidence="3">SE15195</strain>
    </source>
</reference>
<accession>A0A9Q9AWD7</accession>
<protein>
    <recommendedName>
        <fullName evidence="5">Ca2+-modulated nonselective cation channel polycystin</fullName>
    </recommendedName>
</protein>
<feature type="region of interest" description="Disordered" evidence="1">
    <location>
        <begin position="550"/>
        <end position="640"/>
    </location>
</feature>
<keyword evidence="4" id="KW-1185">Reference proteome</keyword>
<feature type="compositionally biased region" description="Polar residues" evidence="1">
    <location>
        <begin position="581"/>
        <end position="597"/>
    </location>
</feature>
<feature type="transmembrane region" description="Helical" evidence="2">
    <location>
        <begin position="369"/>
        <end position="390"/>
    </location>
</feature>
<gene>
    <name evidence="3" type="ORF">Slin15195_G063650</name>
</gene>
<dbReference type="OrthoDB" id="4225201at2759"/>
<evidence type="ECO:0000256" key="2">
    <source>
        <dbReference type="SAM" id="Phobius"/>
    </source>
</evidence>
<name>A0A9Q9AWD7_9PEZI</name>
<evidence type="ECO:0000313" key="4">
    <source>
        <dbReference type="Proteomes" id="UP001056384"/>
    </source>
</evidence>
<proteinExistence type="predicted"/>